<dbReference type="EMBL" id="JAHWXH010000001">
    <property type="protein sequence ID" value="MDS0244313.1"/>
    <property type="molecule type" value="Genomic_DNA"/>
</dbReference>
<dbReference type="PROSITE" id="PS50893">
    <property type="entry name" value="ABC_TRANSPORTER_2"/>
    <property type="match status" value="2"/>
</dbReference>
<dbReference type="InterPro" id="IPR017871">
    <property type="entry name" value="ABC_transporter-like_CS"/>
</dbReference>
<proteinExistence type="predicted"/>
<dbReference type="GeneID" id="301456892"/>
<dbReference type="CDD" id="cd03215">
    <property type="entry name" value="ABC_Carb_Monos_II"/>
    <property type="match status" value="1"/>
</dbReference>
<dbReference type="PANTHER" id="PTHR43790">
    <property type="entry name" value="CARBOHYDRATE TRANSPORT ATP-BINDING PROTEIN MG119-RELATED"/>
    <property type="match status" value="1"/>
</dbReference>
<sequence length="531" mass="57081">MADDAQNRLDDTAPVLDAREITKHYDGVTALDRATLSVQRGEIHALLGGNGAGKSTIIGVISGATKPDSGTIVLDGETLAVAGPHGAILAGISTIYQELSLVPALSALDNIFLGREQKRRVLGMPLVSDRQRMEERVRELAGDFGISDADLRTPVSQFGALKKRSLEIVKALAFDPKVLILDEPTSGLEDAERASLFEYMRALRDRHVALIWVTHHLEELSGLADRATIFRDGRSVATVQIADTSVDQLLTHMFGDQREEFGAGDTRHLNRLTPLDDAPVVLSVRGLSRGTLARDISFDVHEGEVVGLAGLAGAGRTEIARTLMGLDPRTAGTVELDGKRIAPRSSSSAYRAGLAMLPEDRKQLGILADLSIASNISISKLSTVSRARFWLSARREKVLAEKYGTRLGIKAPDYDTRIGNLSGGNQQKAVVARCLNTSPRLLIFDEPTQGIDVSAKVDVHALIRHFSADGGAAILIASEFEELLELSHRVLVLKKGRIVGEIRDIPKTIAAGGFAELKTRVLSLSAAGAVE</sequence>
<dbReference type="InterPro" id="IPR050107">
    <property type="entry name" value="ABC_carbohydrate_import_ATPase"/>
</dbReference>
<accession>A0AAJ2HK22</accession>
<dbReference type="GO" id="GO:0005524">
    <property type="term" value="F:ATP binding"/>
    <property type="evidence" value="ECO:0007669"/>
    <property type="project" value="UniProtKB-KW"/>
</dbReference>
<keyword evidence="3" id="KW-0547">Nucleotide-binding</keyword>
<dbReference type="PROSITE" id="PS00211">
    <property type="entry name" value="ABC_TRANSPORTER_1"/>
    <property type="match status" value="1"/>
</dbReference>
<evidence type="ECO:0000256" key="3">
    <source>
        <dbReference type="ARBA" id="ARBA00022741"/>
    </source>
</evidence>
<evidence type="ECO:0000256" key="4">
    <source>
        <dbReference type="ARBA" id="ARBA00022840"/>
    </source>
</evidence>
<evidence type="ECO:0000259" key="5">
    <source>
        <dbReference type="PROSITE" id="PS50893"/>
    </source>
</evidence>
<dbReference type="Gene3D" id="3.40.50.300">
    <property type="entry name" value="P-loop containing nucleotide triphosphate hydrolases"/>
    <property type="match status" value="2"/>
</dbReference>
<keyword evidence="4 6" id="KW-0067">ATP-binding</keyword>
<evidence type="ECO:0000256" key="2">
    <source>
        <dbReference type="ARBA" id="ARBA00022737"/>
    </source>
</evidence>
<organism evidence="6 7">
    <name type="scientific">Microbacterium aurantiacum</name>
    <dbReference type="NCBI Taxonomy" id="162393"/>
    <lineage>
        <taxon>Bacteria</taxon>
        <taxon>Bacillati</taxon>
        <taxon>Actinomycetota</taxon>
        <taxon>Actinomycetes</taxon>
        <taxon>Micrococcales</taxon>
        <taxon>Microbacteriaceae</taxon>
        <taxon>Microbacterium</taxon>
    </lineage>
</organism>
<dbReference type="CDD" id="cd03216">
    <property type="entry name" value="ABC_Carb_Monos_I"/>
    <property type="match status" value="1"/>
</dbReference>
<comment type="caution">
    <text evidence="6">The sequence shown here is derived from an EMBL/GenBank/DDBJ whole genome shotgun (WGS) entry which is preliminary data.</text>
</comment>
<dbReference type="Pfam" id="PF00005">
    <property type="entry name" value="ABC_tran"/>
    <property type="match status" value="2"/>
</dbReference>
<dbReference type="Proteomes" id="UP001183582">
    <property type="component" value="Unassembled WGS sequence"/>
</dbReference>
<dbReference type="SMART" id="SM00382">
    <property type="entry name" value="AAA"/>
    <property type="match status" value="2"/>
</dbReference>
<feature type="domain" description="ABC transporter" evidence="5">
    <location>
        <begin position="275"/>
        <end position="520"/>
    </location>
</feature>
<evidence type="ECO:0000313" key="6">
    <source>
        <dbReference type="EMBL" id="MDS0244313.1"/>
    </source>
</evidence>
<dbReference type="RefSeq" id="WP_310890397.1">
    <property type="nucleotide sequence ID" value="NZ_BAAAGR010000001.1"/>
</dbReference>
<protein>
    <submittedName>
        <fullName evidence="6">Sugar ABC transporter ATP-binding protein</fullName>
    </submittedName>
</protein>
<dbReference type="InterPro" id="IPR027417">
    <property type="entry name" value="P-loop_NTPase"/>
</dbReference>
<dbReference type="InterPro" id="IPR003439">
    <property type="entry name" value="ABC_transporter-like_ATP-bd"/>
</dbReference>
<dbReference type="InterPro" id="IPR003593">
    <property type="entry name" value="AAA+_ATPase"/>
</dbReference>
<keyword evidence="1" id="KW-0813">Transport</keyword>
<evidence type="ECO:0000313" key="7">
    <source>
        <dbReference type="Proteomes" id="UP001183582"/>
    </source>
</evidence>
<dbReference type="GO" id="GO:0016887">
    <property type="term" value="F:ATP hydrolysis activity"/>
    <property type="evidence" value="ECO:0007669"/>
    <property type="project" value="InterPro"/>
</dbReference>
<keyword evidence="2" id="KW-0677">Repeat</keyword>
<gene>
    <name evidence="6" type="ORF">KZC50_01660</name>
</gene>
<name>A0AAJ2HK22_9MICO</name>
<dbReference type="AlphaFoldDB" id="A0AAJ2HK22"/>
<reference evidence="6 7" key="1">
    <citation type="submission" date="2021-06" db="EMBL/GenBank/DDBJ databases">
        <title>Genome-based taxonomic framework of Microbacterium strains isolated from marine environment, the description of four new species and reclassification of four preexisting species.</title>
        <authorList>
            <person name="Lee S.D."/>
            <person name="Kim S.-M."/>
            <person name="Byeon Y.-S."/>
            <person name="Yang H.L."/>
            <person name="Kim I.S."/>
        </authorList>
    </citation>
    <scope>NUCLEOTIDE SEQUENCE [LARGE SCALE GENOMIC DNA]</scope>
    <source>
        <strain evidence="6 7">KACC 20514</strain>
    </source>
</reference>
<feature type="domain" description="ABC transporter" evidence="5">
    <location>
        <begin position="16"/>
        <end position="257"/>
    </location>
</feature>
<evidence type="ECO:0000256" key="1">
    <source>
        <dbReference type="ARBA" id="ARBA00022448"/>
    </source>
</evidence>
<dbReference type="SUPFAM" id="SSF52540">
    <property type="entry name" value="P-loop containing nucleoside triphosphate hydrolases"/>
    <property type="match status" value="2"/>
</dbReference>
<dbReference type="PANTHER" id="PTHR43790:SF9">
    <property type="entry name" value="GALACTOFURANOSE TRANSPORTER ATP-BINDING PROTEIN YTFR"/>
    <property type="match status" value="1"/>
</dbReference>